<dbReference type="GO" id="GO:0005615">
    <property type="term" value="C:extracellular space"/>
    <property type="evidence" value="ECO:0007669"/>
    <property type="project" value="TreeGrafter"/>
</dbReference>
<reference evidence="3 4" key="1">
    <citation type="journal article" date="2019" name="Nat. Ecol. Evol.">
        <title>Megaphylogeny resolves global patterns of mushroom evolution.</title>
        <authorList>
            <person name="Varga T."/>
            <person name="Krizsan K."/>
            <person name="Foldi C."/>
            <person name="Dima B."/>
            <person name="Sanchez-Garcia M."/>
            <person name="Sanchez-Ramirez S."/>
            <person name="Szollosi G.J."/>
            <person name="Szarkandi J.G."/>
            <person name="Papp V."/>
            <person name="Albert L."/>
            <person name="Andreopoulos W."/>
            <person name="Angelini C."/>
            <person name="Antonin V."/>
            <person name="Barry K.W."/>
            <person name="Bougher N.L."/>
            <person name="Buchanan P."/>
            <person name="Buyck B."/>
            <person name="Bense V."/>
            <person name="Catcheside P."/>
            <person name="Chovatia M."/>
            <person name="Cooper J."/>
            <person name="Damon W."/>
            <person name="Desjardin D."/>
            <person name="Finy P."/>
            <person name="Geml J."/>
            <person name="Haridas S."/>
            <person name="Hughes K."/>
            <person name="Justo A."/>
            <person name="Karasinski D."/>
            <person name="Kautmanova I."/>
            <person name="Kiss B."/>
            <person name="Kocsube S."/>
            <person name="Kotiranta H."/>
            <person name="LaButti K.M."/>
            <person name="Lechner B.E."/>
            <person name="Liimatainen K."/>
            <person name="Lipzen A."/>
            <person name="Lukacs Z."/>
            <person name="Mihaltcheva S."/>
            <person name="Morgado L.N."/>
            <person name="Niskanen T."/>
            <person name="Noordeloos M.E."/>
            <person name="Ohm R.A."/>
            <person name="Ortiz-Santana B."/>
            <person name="Ovrebo C."/>
            <person name="Racz N."/>
            <person name="Riley R."/>
            <person name="Savchenko A."/>
            <person name="Shiryaev A."/>
            <person name="Soop K."/>
            <person name="Spirin V."/>
            <person name="Szebenyi C."/>
            <person name="Tomsovsky M."/>
            <person name="Tulloss R.E."/>
            <person name="Uehling J."/>
            <person name="Grigoriev I.V."/>
            <person name="Vagvolgyi C."/>
            <person name="Papp T."/>
            <person name="Martin F.M."/>
            <person name="Miettinen O."/>
            <person name="Hibbett D.S."/>
            <person name="Nagy L.G."/>
        </authorList>
    </citation>
    <scope>NUCLEOTIDE SEQUENCE [LARGE SCALE GENOMIC DNA]</scope>
    <source>
        <strain evidence="3 4">CBS 962.96</strain>
    </source>
</reference>
<dbReference type="PANTHER" id="PTHR10340:SF34">
    <property type="entry name" value="SPHINGOMYELIN PHOSPHODIESTERASE"/>
    <property type="match status" value="1"/>
</dbReference>
<evidence type="ECO:0008006" key="5">
    <source>
        <dbReference type="Google" id="ProtNLM"/>
    </source>
</evidence>
<accession>A0A4S8MBQ2</accession>
<evidence type="ECO:0000256" key="2">
    <source>
        <dbReference type="ARBA" id="ARBA00023180"/>
    </source>
</evidence>
<protein>
    <recommendedName>
        <fullName evidence="5">Calcineurin-like phosphoesterase domain-containing protein</fullName>
    </recommendedName>
</protein>
<keyword evidence="1" id="KW-0378">Hydrolase</keyword>
<dbReference type="InterPro" id="IPR029052">
    <property type="entry name" value="Metallo-depent_PP-like"/>
</dbReference>
<sequence>MPLPSVDVDFDIGHIPVSPRWHGAVDVVLDRWWFETFGNARIISLNTGFWYKVNFWLYGSTESQPDPNGLLSFMVPQLQEAEDAGERVWIMGHIPMGGRDVFHDQSNYYDQVIQRYRRTIVGQFFGHTHADKFQLAYSNYSYQTKDTATSMSWIAPVLTPRSGNPAFKVYDVDPDTYEVMDMKVYSSDLRSPDIRKILHGLTCTALKISTALSSQAGLTLPQR</sequence>
<dbReference type="AlphaFoldDB" id="A0A4S8MBQ2"/>
<dbReference type="OrthoDB" id="282973at2759"/>
<dbReference type="EMBL" id="ML179114">
    <property type="protein sequence ID" value="THU99730.1"/>
    <property type="molecule type" value="Genomic_DNA"/>
</dbReference>
<dbReference type="Proteomes" id="UP000297245">
    <property type="component" value="Unassembled WGS sequence"/>
</dbReference>
<keyword evidence="4" id="KW-1185">Reference proteome</keyword>
<proteinExistence type="predicted"/>
<dbReference type="PANTHER" id="PTHR10340">
    <property type="entry name" value="SPHINGOMYELIN PHOSPHODIESTERASE"/>
    <property type="match status" value="1"/>
</dbReference>
<keyword evidence="2" id="KW-0325">Glycoprotein</keyword>
<gene>
    <name evidence="3" type="ORF">K435DRAFT_937701</name>
</gene>
<dbReference type="SUPFAM" id="SSF56300">
    <property type="entry name" value="Metallo-dependent phosphatases"/>
    <property type="match status" value="1"/>
</dbReference>
<evidence type="ECO:0000313" key="3">
    <source>
        <dbReference type="EMBL" id="THU99730.1"/>
    </source>
</evidence>
<dbReference type="GO" id="GO:0008081">
    <property type="term" value="F:phosphoric diester hydrolase activity"/>
    <property type="evidence" value="ECO:0007669"/>
    <property type="project" value="TreeGrafter"/>
</dbReference>
<evidence type="ECO:0000313" key="4">
    <source>
        <dbReference type="Proteomes" id="UP000297245"/>
    </source>
</evidence>
<evidence type="ECO:0000256" key="1">
    <source>
        <dbReference type="ARBA" id="ARBA00022801"/>
    </source>
</evidence>
<name>A0A4S8MBQ2_DENBC</name>
<organism evidence="3 4">
    <name type="scientific">Dendrothele bispora (strain CBS 962.96)</name>
    <dbReference type="NCBI Taxonomy" id="1314807"/>
    <lineage>
        <taxon>Eukaryota</taxon>
        <taxon>Fungi</taxon>
        <taxon>Dikarya</taxon>
        <taxon>Basidiomycota</taxon>
        <taxon>Agaricomycotina</taxon>
        <taxon>Agaricomycetes</taxon>
        <taxon>Agaricomycetidae</taxon>
        <taxon>Agaricales</taxon>
        <taxon>Agaricales incertae sedis</taxon>
        <taxon>Dendrothele</taxon>
    </lineage>
</organism>